<evidence type="ECO:0000256" key="4">
    <source>
        <dbReference type="ARBA" id="ARBA00022643"/>
    </source>
</evidence>
<feature type="domain" description="Nitroreductase" evidence="6">
    <location>
        <begin position="7"/>
        <end position="63"/>
    </location>
</feature>
<accession>A0A1I0F1C3</accession>
<evidence type="ECO:0000313" key="8">
    <source>
        <dbReference type="Proteomes" id="UP000198508"/>
    </source>
</evidence>
<sequence>MELMNAIHERKSYRKPYKPDPIPAESIKEILEAGVAAPSGCNQQTTRFIGVNDPELAHKLAEIYDKPWALTAPAAILLLTKEHVSYRGNSYHIHDYSAAAENILLAAVDKGYATTWIEGQIEGEKARQMGDLLGVPQDLTVAIYMPLGIPAEENPGVAKMPFEDRAWLNGYGKSF</sequence>
<organism evidence="7 8">
    <name type="scientific">Enterocloster lavalensis</name>
    <dbReference type="NCBI Taxonomy" id="460384"/>
    <lineage>
        <taxon>Bacteria</taxon>
        <taxon>Bacillati</taxon>
        <taxon>Bacillota</taxon>
        <taxon>Clostridia</taxon>
        <taxon>Lachnospirales</taxon>
        <taxon>Lachnospiraceae</taxon>
        <taxon>Enterocloster</taxon>
    </lineage>
</organism>
<feature type="domain" description="Nitroreductase" evidence="6">
    <location>
        <begin position="67"/>
        <end position="145"/>
    </location>
</feature>
<dbReference type="AlphaFoldDB" id="A0A1I0F1C3"/>
<dbReference type="GO" id="GO:0016491">
    <property type="term" value="F:oxidoreductase activity"/>
    <property type="evidence" value="ECO:0007669"/>
    <property type="project" value="UniProtKB-KW"/>
</dbReference>
<dbReference type="SUPFAM" id="SSF55469">
    <property type="entry name" value="FMN-dependent nitroreductase-like"/>
    <property type="match status" value="1"/>
</dbReference>
<keyword evidence="8" id="KW-1185">Reference proteome</keyword>
<gene>
    <name evidence="7" type="ORF">SAMN05216313_107160</name>
</gene>
<dbReference type="InterPro" id="IPR029479">
    <property type="entry name" value="Nitroreductase"/>
</dbReference>
<comment type="similarity">
    <text evidence="2">Belongs to the nitroreductase family.</text>
</comment>
<dbReference type="Pfam" id="PF00881">
    <property type="entry name" value="Nitroreductase"/>
    <property type="match status" value="2"/>
</dbReference>
<comment type="cofactor">
    <cofactor evidence="1">
        <name>FMN</name>
        <dbReference type="ChEBI" id="CHEBI:58210"/>
    </cofactor>
</comment>
<dbReference type="Gene3D" id="3.40.109.10">
    <property type="entry name" value="NADH Oxidase"/>
    <property type="match status" value="1"/>
</dbReference>
<dbReference type="STRING" id="460384.SAMN05216313_107160"/>
<evidence type="ECO:0000256" key="1">
    <source>
        <dbReference type="ARBA" id="ARBA00001917"/>
    </source>
</evidence>
<keyword evidence="5" id="KW-0560">Oxidoreductase</keyword>
<evidence type="ECO:0000256" key="2">
    <source>
        <dbReference type="ARBA" id="ARBA00007118"/>
    </source>
</evidence>
<keyword evidence="3" id="KW-0285">Flavoprotein</keyword>
<dbReference type="PANTHER" id="PTHR43673">
    <property type="entry name" value="NAD(P)H NITROREDUCTASE YDGI-RELATED"/>
    <property type="match status" value="1"/>
</dbReference>
<name>A0A1I0F1C3_9FIRM</name>
<dbReference type="InterPro" id="IPR000415">
    <property type="entry name" value="Nitroreductase-like"/>
</dbReference>
<dbReference type="PANTHER" id="PTHR43673:SF2">
    <property type="entry name" value="NITROREDUCTASE"/>
    <property type="match status" value="1"/>
</dbReference>
<dbReference type="Proteomes" id="UP000198508">
    <property type="component" value="Unassembled WGS sequence"/>
</dbReference>
<reference evidence="8" key="1">
    <citation type="submission" date="2016-10" db="EMBL/GenBank/DDBJ databases">
        <authorList>
            <person name="Varghese N."/>
            <person name="Submissions S."/>
        </authorList>
    </citation>
    <scope>NUCLEOTIDE SEQUENCE [LARGE SCALE GENOMIC DNA]</scope>
    <source>
        <strain evidence="8">NLAE-zl-G277</strain>
    </source>
</reference>
<keyword evidence="4" id="KW-0288">FMN</keyword>
<dbReference type="RefSeq" id="WP_092362666.1">
    <property type="nucleotide sequence ID" value="NZ_FOIM01000007.1"/>
</dbReference>
<protein>
    <submittedName>
        <fullName evidence="7">Nitroreductase</fullName>
    </submittedName>
</protein>
<evidence type="ECO:0000256" key="5">
    <source>
        <dbReference type="ARBA" id="ARBA00023002"/>
    </source>
</evidence>
<evidence type="ECO:0000256" key="3">
    <source>
        <dbReference type="ARBA" id="ARBA00022630"/>
    </source>
</evidence>
<dbReference type="EMBL" id="FOIM01000007">
    <property type="protein sequence ID" value="SET51585.1"/>
    <property type="molecule type" value="Genomic_DNA"/>
</dbReference>
<evidence type="ECO:0000259" key="6">
    <source>
        <dbReference type="Pfam" id="PF00881"/>
    </source>
</evidence>
<proteinExistence type="inferred from homology"/>
<evidence type="ECO:0000313" key="7">
    <source>
        <dbReference type="EMBL" id="SET51585.1"/>
    </source>
</evidence>